<gene>
    <name evidence="1" type="ORF">PVAP13_9KG274900</name>
</gene>
<sequence length="473" mass="53472">LAISAISGEILSRFISFLIKKHIDRSSLEEKIERLQQLLLRVHTVLEEAEGRYITNSQMLVKLGMLVDAMYKEQVRDSCPLSSMARLDKRTNAAFSAMRNNTCFSHELQAALGILVLETVVSNMTEFVILLGGCTQMPKRPFDTYLYIDNFMFSPLVEKQQIVELLLQDNSHHGAPAVIPVTDGYNVGKKSLVGYACNNSLIRSHFSSILHFTNASFQKAGHETFLSVRTLVIIEFTSDVDDSEWVKFYSATSHMDIGSKVVIITRLEEIARLGTVKPIHLRNLSQAEFMYLFKILAFGSTDPDNHPEMAATGMEIAKMLQGLLLSVLARFRNSVEHNLSLFGEHPKQLVERDRPTDITLFISPSAAPLHLMPPRGESSFHNKELWNVTFGDMLQGSSTIVPKDEFQILAWQSRIPAFTKFIATCIVGKYWCAFSQTTKSGNGRHREELVLVIHFSVLSRALLLRKKNYDKWI</sequence>
<protein>
    <recommendedName>
        <fullName evidence="3">Rx N-terminal domain-containing protein</fullName>
    </recommendedName>
</protein>
<proteinExistence type="predicted"/>
<dbReference type="AlphaFoldDB" id="A0A8T0NJ00"/>
<dbReference type="PANTHER" id="PTHR33377:SF79">
    <property type="entry name" value="RX N-TERMINAL DOMAIN-CONTAINING PROTEIN"/>
    <property type="match status" value="1"/>
</dbReference>
<organism evidence="1 2">
    <name type="scientific">Panicum virgatum</name>
    <name type="common">Blackwell switchgrass</name>
    <dbReference type="NCBI Taxonomy" id="38727"/>
    <lineage>
        <taxon>Eukaryota</taxon>
        <taxon>Viridiplantae</taxon>
        <taxon>Streptophyta</taxon>
        <taxon>Embryophyta</taxon>
        <taxon>Tracheophyta</taxon>
        <taxon>Spermatophyta</taxon>
        <taxon>Magnoliopsida</taxon>
        <taxon>Liliopsida</taxon>
        <taxon>Poales</taxon>
        <taxon>Poaceae</taxon>
        <taxon>PACMAD clade</taxon>
        <taxon>Panicoideae</taxon>
        <taxon>Panicodae</taxon>
        <taxon>Paniceae</taxon>
        <taxon>Panicinae</taxon>
        <taxon>Panicum</taxon>
        <taxon>Panicum sect. Hiantes</taxon>
    </lineage>
</organism>
<evidence type="ECO:0000313" key="1">
    <source>
        <dbReference type="EMBL" id="KAG2549951.1"/>
    </source>
</evidence>
<dbReference type="SUPFAM" id="SSF52540">
    <property type="entry name" value="P-loop containing nucleoside triphosphate hydrolases"/>
    <property type="match status" value="1"/>
</dbReference>
<name>A0A8T0NJ00_PANVG</name>
<dbReference type="InterPro" id="IPR027417">
    <property type="entry name" value="P-loop_NTPase"/>
</dbReference>
<comment type="caution">
    <text evidence="1">The sequence shown here is derived from an EMBL/GenBank/DDBJ whole genome shotgun (WGS) entry which is preliminary data.</text>
</comment>
<evidence type="ECO:0008006" key="3">
    <source>
        <dbReference type="Google" id="ProtNLM"/>
    </source>
</evidence>
<feature type="non-terminal residue" evidence="1">
    <location>
        <position position="1"/>
    </location>
</feature>
<dbReference type="Proteomes" id="UP000823388">
    <property type="component" value="Chromosome 9K"/>
</dbReference>
<keyword evidence="2" id="KW-1185">Reference proteome</keyword>
<accession>A0A8T0NJ00</accession>
<dbReference type="PANTHER" id="PTHR33377">
    <property type="entry name" value="OS10G0134700 PROTEIN-RELATED"/>
    <property type="match status" value="1"/>
</dbReference>
<evidence type="ECO:0000313" key="2">
    <source>
        <dbReference type="Proteomes" id="UP000823388"/>
    </source>
</evidence>
<dbReference type="EMBL" id="CM029053">
    <property type="protein sequence ID" value="KAG2549951.1"/>
    <property type="molecule type" value="Genomic_DNA"/>
</dbReference>
<reference evidence="1" key="1">
    <citation type="submission" date="2020-05" db="EMBL/GenBank/DDBJ databases">
        <title>WGS assembly of Panicum virgatum.</title>
        <authorList>
            <person name="Lovell J.T."/>
            <person name="Jenkins J."/>
            <person name="Shu S."/>
            <person name="Juenger T.E."/>
            <person name="Schmutz J."/>
        </authorList>
    </citation>
    <scope>NUCLEOTIDE SEQUENCE</scope>
    <source>
        <strain evidence="1">AP13</strain>
    </source>
</reference>